<evidence type="ECO:0000313" key="19">
    <source>
        <dbReference type="EMBL" id="ALT68183.1"/>
    </source>
</evidence>
<dbReference type="InterPro" id="IPR011642">
    <property type="entry name" value="Gate_dom"/>
</dbReference>
<dbReference type="InterPro" id="IPR050860">
    <property type="entry name" value="FeoB_GTPase"/>
</dbReference>
<dbReference type="InterPro" id="IPR027417">
    <property type="entry name" value="P-loop_NTPase"/>
</dbReference>
<dbReference type="Pfam" id="PF02421">
    <property type="entry name" value="FeoB_N"/>
    <property type="match status" value="1"/>
</dbReference>
<dbReference type="Pfam" id="PF17910">
    <property type="entry name" value="FeoB_Cyto"/>
    <property type="match status" value="1"/>
</dbReference>
<feature type="binding site" evidence="16">
    <location>
        <position position="50"/>
    </location>
    <ligand>
        <name>Mg(2+)</name>
        <dbReference type="ChEBI" id="CHEBI:18420"/>
        <label>2</label>
    </ligand>
</feature>
<keyword evidence="9" id="KW-0408">Iron</keyword>
<dbReference type="GO" id="GO:0046872">
    <property type="term" value="F:metal ion binding"/>
    <property type="evidence" value="ECO:0007669"/>
    <property type="project" value="UniProtKB-KW"/>
</dbReference>
<keyword evidence="4" id="KW-0410">Iron transport</keyword>
<accession>A0A0U3E2E5</accession>
<evidence type="ECO:0000256" key="5">
    <source>
        <dbReference type="ARBA" id="ARBA00022519"/>
    </source>
</evidence>
<protein>
    <recommendedName>
        <fullName evidence="13 14">Ferrous iron transport protein B</fullName>
    </recommendedName>
</protein>
<evidence type="ECO:0000256" key="1">
    <source>
        <dbReference type="ARBA" id="ARBA00004429"/>
    </source>
</evidence>
<dbReference type="FunFam" id="3.40.50.300:FF:000426">
    <property type="entry name" value="Ferrous iron transport protein B"/>
    <property type="match status" value="1"/>
</dbReference>
<dbReference type="PROSITE" id="PS51711">
    <property type="entry name" value="G_FEOB"/>
    <property type="match status" value="1"/>
</dbReference>
<keyword evidence="5" id="KW-0997">Cell inner membrane</keyword>
<evidence type="ECO:0000256" key="2">
    <source>
        <dbReference type="ARBA" id="ARBA00022448"/>
    </source>
</evidence>
<keyword evidence="16" id="KW-0460">Magnesium</keyword>
<dbReference type="Pfam" id="PF07670">
    <property type="entry name" value="Gate"/>
    <property type="match status" value="2"/>
</dbReference>
<feature type="transmembrane region" description="Helical" evidence="17">
    <location>
        <begin position="425"/>
        <end position="442"/>
    </location>
</feature>
<evidence type="ECO:0000256" key="17">
    <source>
        <dbReference type="SAM" id="Phobius"/>
    </source>
</evidence>
<sequence>MIFLSNRCFIKNIFLNKLVLHKIKMGEWLMKELIVGLAGNPNVGKTTVFNQLTGMRQHVGNWPGKTVERAEGSFKHGDYEYDIIDLPGNYALSAHSMEEIVSRDFIVDDDSDVIVNVVDAANLERNLYLTVQMMELGANLVMALNMNDFAKKKEHIIDIELMSELLGFPVIEVNAKTKDGFDELLTTVEKAAAKPIDASVKLSYGDELKGHLSDLQALIEQDKSLMDVPSVWTAIKLLEKDSIVIEKVQQSSMSSKIMMEVDKVSKHLIDIYNEGAEEVIANARYAFIDGLVAEAVKKPAVEKESTTDRIDKIVTNRLLAPFIFLGIMFVMFQLTFTIGAPFQDAIDQLFGSLAEAVAGVIPNEYLASFICDGIIGGVGGVLTFLPIIILMFLFLSILEDCGYLARAAFTLDIVMHKLVGLHGKAFIPMILGFGCGVPAIMATRTMENEGDRMLAMMLVPFMSCTARLPIYAIFIGAFFAENQGLMLLAIYVLGIVVALIVAGILKRTMFKGMSTPFVMELPTYKVPSLKGVLLHTWDKVKGFLRKAGTIILACSIVLWALSSFPLGVEYGSADSVLGMIGKVIAPIFAPLGFGFWQAAVAIIAGLAAKEVVVATFGTLAGMEEDDEEGITSLVQSTFTPLSAFSFMAFTLLYTPCFAAIGAIKQETNSYKWALTMCAITLVTAYIVSFLIFNIGTLAGFA</sequence>
<evidence type="ECO:0000256" key="10">
    <source>
        <dbReference type="ARBA" id="ARBA00023065"/>
    </source>
</evidence>
<dbReference type="NCBIfam" id="TIGR00437">
    <property type="entry name" value="feoB"/>
    <property type="match status" value="1"/>
</dbReference>
<dbReference type="GO" id="GO:0015093">
    <property type="term" value="F:ferrous iron transmembrane transporter activity"/>
    <property type="evidence" value="ECO:0007669"/>
    <property type="project" value="UniProtKB-UniRule"/>
</dbReference>
<evidence type="ECO:0000256" key="4">
    <source>
        <dbReference type="ARBA" id="ARBA00022496"/>
    </source>
</evidence>
<reference evidence="19 20" key="1">
    <citation type="submission" date="2015-04" db="EMBL/GenBank/DDBJ databases">
        <title>The complete genome sequence of the rumen methanogen Methanobrevibacter millerae SM9.</title>
        <authorList>
            <person name="Leahy S.C."/>
            <person name="Kelly W.J."/>
            <person name="Pacheco D.M."/>
            <person name="Li D."/>
            <person name="Altermann E."/>
            <person name="Attwood G.T."/>
        </authorList>
    </citation>
    <scope>NUCLEOTIDE SEQUENCE [LARGE SCALE GENOMIC DNA]</scope>
    <source>
        <strain evidence="19 20">SM9</strain>
    </source>
</reference>
<keyword evidence="7 15" id="KW-0547">Nucleotide-binding</keyword>
<feature type="binding site" evidence="15">
    <location>
        <begin position="145"/>
        <end position="148"/>
    </location>
    <ligand>
        <name>GTP</name>
        <dbReference type="ChEBI" id="CHEBI:37565"/>
        <label>1</label>
    </ligand>
</feature>
<keyword evidence="8 17" id="KW-1133">Transmembrane helix</keyword>
<evidence type="ECO:0000256" key="3">
    <source>
        <dbReference type="ARBA" id="ARBA00022475"/>
    </source>
</evidence>
<comment type="subcellular location">
    <subcellularLocation>
        <location evidence="1">Cell inner membrane</location>
        <topology evidence="1">Multi-pass membrane protein</topology>
    </subcellularLocation>
</comment>
<feature type="domain" description="FeoB-type G" evidence="18">
    <location>
        <begin position="32"/>
        <end position="194"/>
    </location>
</feature>
<dbReference type="Gene3D" id="1.10.287.1770">
    <property type="match status" value="1"/>
</dbReference>
<feature type="binding site" evidence="15">
    <location>
        <begin position="64"/>
        <end position="68"/>
    </location>
    <ligand>
        <name>GTP</name>
        <dbReference type="ChEBI" id="CHEBI:37565"/>
        <label>1</label>
    </ligand>
</feature>
<dbReference type="Gene3D" id="3.40.50.300">
    <property type="entry name" value="P-loop containing nucleotide triphosphate hydrolases"/>
    <property type="match status" value="1"/>
</dbReference>
<name>A0A0U3E2E5_9EURY</name>
<dbReference type="InterPro" id="IPR030389">
    <property type="entry name" value="G_FEOB_dom"/>
</dbReference>
<dbReference type="KEGG" id="mmil:sm9_0381"/>
<evidence type="ECO:0000256" key="9">
    <source>
        <dbReference type="ARBA" id="ARBA00023004"/>
    </source>
</evidence>
<feature type="binding site" evidence="15">
    <location>
        <begin position="85"/>
        <end position="88"/>
    </location>
    <ligand>
        <name>GTP</name>
        <dbReference type="ChEBI" id="CHEBI:37565"/>
        <label>1</label>
    </ligand>
</feature>
<keyword evidence="3" id="KW-1003">Cell membrane</keyword>
<dbReference type="Proteomes" id="UP000067738">
    <property type="component" value="Chromosome"/>
</dbReference>
<keyword evidence="12 17" id="KW-0472">Membrane</keyword>
<keyword evidence="10" id="KW-0406">Ion transport</keyword>
<evidence type="ECO:0000256" key="11">
    <source>
        <dbReference type="ARBA" id="ARBA00023134"/>
    </source>
</evidence>
<feature type="binding site" evidence="15">
    <location>
        <begin position="39"/>
        <end position="46"/>
    </location>
    <ligand>
        <name>GTP</name>
        <dbReference type="ChEBI" id="CHEBI:37565"/>
        <label>1</label>
    </ligand>
</feature>
<feature type="transmembrane region" description="Helical" evidence="17">
    <location>
        <begin position="672"/>
        <end position="695"/>
    </location>
</feature>
<dbReference type="CDD" id="cd01879">
    <property type="entry name" value="FeoB"/>
    <property type="match status" value="1"/>
</dbReference>
<evidence type="ECO:0000256" key="12">
    <source>
        <dbReference type="ARBA" id="ARBA00023136"/>
    </source>
</evidence>
<evidence type="ECO:0000256" key="8">
    <source>
        <dbReference type="ARBA" id="ARBA00022989"/>
    </source>
</evidence>
<evidence type="ECO:0000259" key="18">
    <source>
        <dbReference type="PROSITE" id="PS51711"/>
    </source>
</evidence>
<dbReference type="PATRIC" id="fig|230361.4.peg.394"/>
<keyword evidence="20" id="KW-1185">Reference proteome</keyword>
<feature type="transmembrane region" description="Helical" evidence="17">
    <location>
        <begin position="374"/>
        <end position="396"/>
    </location>
</feature>
<evidence type="ECO:0000256" key="7">
    <source>
        <dbReference type="ARBA" id="ARBA00022741"/>
    </source>
</evidence>
<dbReference type="EMBL" id="CP011266">
    <property type="protein sequence ID" value="ALT68183.1"/>
    <property type="molecule type" value="Genomic_DNA"/>
</dbReference>
<evidence type="ECO:0000256" key="16">
    <source>
        <dbReference type="PIRSR" id="PIRSR603373-2"/>
    </source>
</evidence>
<keyword evidence="2" id="KW-0813">Transport</keyword>
<evidence type="ECO:0000256" key="14">
    <source>
        <dbReference type="NCBIfam" id="TIGR00437"/>
    </source>
</evidence>
<keyword evidence="6 17" id="KW-0812">Transmembrane</keyword>
<dbReference type="GO" id="GO:0005525">
    <property type="term" value="F:GTP binding"/>
    <property type="evidence" value="ECO:0007669"/>
    <property type="project" value="UniProtKB-KW"/>
</dbReference>
<feature type="transmembrane region" description="Helical" evidence="17">
    <location>
        <begin position="543"/>
        <end position="564"/>
    </location>
</feature>
<dbReference type="InterPro" id="IPR011640">
    <property type="entry name" value="Fe2_transport_prot_B_C"/>
</dbReference>
<dbReference type="Pfam" id="PF07664">
    <property type="entry name" value="FeoB_C"/>
    <property type="match status" value="1"/>
</dbReference>
<dbReference type="GO" id="GO:0005886">
    <property type="term" value="C:plasma membrane"/>
    <property type="evidence" value="ECO:0007669"/>
    <property type="project" value="UniProtKB-SubCell"/>
</dbReference>
<dbReference type="InterPro" id="IPR041069">
    <property type="entry name" value="FeoB_Cyto"/>
</dbReference>
<keyword evidence="16" id="KW-0479">Metal-binding</keyword>
<evidence type="ECO:0000256" key="13">
    <source>
        <dbReference type="ARBA" id="ARBA00031200"/>
    </source>
</evidence>
<dbReference type="PANTHER" id="PTHR43185:SF1">
    <property type="entry name" value="FE(2+) TRANSPORTER FEOB"/>
    <property type="match status" value="1"/>
</dbReference>
<keyword evidence="11 15" id="KW-0342">GTP-binding</keyword>
<gene>
    <name evidence="19" type="primary">feoB1</name>
    <name evidence="19" type="ORF">sm9_0381</name>
</gene>
<feature type="transmembrane region" description="Helical" evidence="17">
    <location>
        <begin position="641"/>
        <end position="660"/>
    </location>
</feature>
<proteinExistence type="predicted"/>
<feature type="transmembrane region" description="Helical" evidence="17">
    <location>
        <begin position="318"/>
        <end position="342"/>
    </location>
</feature>
<evidence type="ECO:0000256" key="15">
    <source>
        <dbReference type="PIRSR" id="PIRSR603373-1"/>
    </source>
</evidence>
<feature type="binding site" evidence="16">
    <location>
        <position position="54"/>
    </location>
    <ligand>
        <name>Mg(2+)</name>
        <dbReference type="ChEBI" id="CHEBI:18420"/>
        <label>2</label>
    </ligand>
</feature>
<evidence type="ECO:0000256" key="6">
    <source>
        <dbReference type="ARBA" id="ARBA00022692"/>
    </source>
</evidence>
<dbReference type="AlphaFoldDB" id="A0A0U3E2E5"/>
<organism evidence="19 20">
    <name type="scientific">Methanobrevibacter millerae</name>
    <dbReference type="NCBI Taxonomy" id="230361"/>
    <lineage>
        <taxon>Archaea</taxon>
        <taxon>Methanobacteriati</taxon>
        <taxon>Methanobacteriota</taxon>
        <taxon>Methanomada group</taxon>
        <taxon>Methanobacteria</taxon>
        <taxon>Methanobacteriales</taxon>
        <taxon>Methanobacteriaceae</taxon>
        <taxon>Methanobrevibacter</taxon>
    </lineage>
</organism>
<feature type="transmembrane region" description="Helical" evidence="17">
    <location>
        <begin position="485"/>
        <end position="505"/>
    </location>
</feature>
<dbReference type="SUPFAM" id="SSF52540">
    <property type="entry name" value="P-loop containing nucleoside triphosphate hydrolases"/>
    <property type="match status" value="1"/>
</dbReference>
<feature type="transmembrane region" description="Helical" evidence="17">
    <location>
        <begin position="454"/>
        <end position="479"/>
    </location>
</feature>
<feature type="binding site" evidence="16">
    <location>
        <position position="53"/>
    </location>
    <ligand>
        <name>Mg(2+)</name>
        <dbReference type="ChEBI" id="CHEBI:18420"/>
        <label>2</label>
    </ligand>
</feature>
<evidence type="ECO:0000313" key="20">
    <source>
        <dbReference type="Proteomes" id="UP000067738"/>
    </source>
</evidence>
<dbReference type="InterPro" id="IPR003373">
    <property type="entry name" value="Fe2_transport_prot-B"/>
</dbReference>
<dbReference type="PANTHER" id="PTHR43185">
    <property type="entry name" value="FERROUS IRON TRANSPORT PROTEIN B"/>
    <property type="match status" value="1"/>
</dbReference>